<dbReference type="EMBL" id="JAAC01000190">
    <property type="protein sequence ID" value="KDE61297.1"/>
    <property type="molecule type" value="Genomic_DNA"/>
</dbReference>
<dbReference type="AlphaFoldDB" id="A0AB73BTV6"/>
<evidence type="ECO:0000313" key="1">
    <source>
        <dbReference type="EMBL" id="KDE61297.1"/>
    </source>
</evidence>
<protein>
    <submittedName>
        <fullName evidence="1">Uncharacterized protein</fullName>
    </submittedName>
</protein>
<evidence type="ECO:0000313" key="2">
    <source>
        <dbReference type="Proteomes" id="UP000027473"/>
    </source>
</evidence>
<reference evidence="1 2" key="1">
    <citation type="submission" date="2014-01" db="EMBL/GenBank/DDBJ databases">
        <title>Comparative genomics of Fusobacterium necrophorum wild isolates.</title>
        <authorList>
            <person name="Kittichotirat W."/>
            <person name="Bumgarner R.E."/>
            <person name="Lawrence P."/>
        </authorList>
    </citation>
    <scope>NUCLEOTIDE SEQUENCE [LARGE SCALE GENOMIC DNA]</scope>
    <source>
        <strain evidence="1 2">BL</strain>
    </source>
</reference>
<proteinExistence type="predicted"/>
<dbReference type="Proteomes" id="UP000027473">
    <property type="component" value="Unassembled WGS sequence"/>
</dbReference>
<sequence length="32" mass="3713">MVLMESGIGDSQEDFRDFGDKIFKILFLYIQG</sequence>
<accession>A0AB73BTV6</accession>
<comment type="caution">
    <text evidence="1">The sequence shown here is derived from an EMBL/GenBank/DDBJ whole genome shotgun (WGS) entry which is preliminary data.</text>
</comment>
<organism evidence="1 2">
    <name type="scientific">Fusobacterium necrophorum BL</name>
    <dbReference type="NCBI Taxonomy" id="1441732"/>
    <lineage>
        <taxon>Bacteria</taxon>
        <taxon>Fusobacteriati</taxon>
        <taxon>Fusobacteriota</taxon>
        <taxon>Fusobacteriia</taxon>
        <taxon>Fusobacteriales</taxon>
        <taxon>Fusobacteriaceae</taxon>
        <taxon>Fusobacterium</taxon>
    </lineage>
</organism>
<gene>
    <name evidence="1" type="ORF">FUSO3_10550</name>
</gene>
<name>A0AB73BTV6_9FUSO</name>